<accession>A0A8J5W327</accession>
<organism evidence="2 3">
    <name type="scientific">Zizania palustris</name>
    <name type="common">Northern wild rice</name>
    <dbReference type="NCBI Taxonomy" id="103762"/>
    <lineage>
        <taxon>Eukaryota</taxon>
        <taxon>Viridiplantae</taxon>
        <taxon>Streptophyta</taxon>
        <taxon>Embryophyta</taxon>
        <taxon>Tracheophyta</taxon>
        <taxon>Spermatophyta</taxon>
        <taxon>Magnoliopsida</taxon>
        <taxon>Liliopsida</taxon>
        <taxon>Poales</taxon>
        <taxon>Poaceae</taxon>
        <taxon>BOP clade</taxon>
        <taxon>Oryzoideae</taxon>
        <taxon>Oryzeae</taxon>
        <taxon>Zizaniinae</taxon>
        <taxon>Zizania</taxon>
    </lineage>
</organism>
<name>A0A8J5W327_ZIZPA</name>
<sequence length="99" mass="10467">MISDNTGDKALTPTRKLCCALPGRKERTDRVATVGETGRRETSPADAEHDGQAGPPPSSSWCSHRPLTAREPCAAGDIQEKIVTDSHGETVQLSGRLGA</sequence>
<comment type="caution">
    <text evidence="2">The sequence shown here is derived from an EMBL/GenBank/DDBJ whole genome shotgun (WGS) entry which is preliminary data.</text>
</comment>
<evidence type="ECO:0000313" key="2">
    <source>
        <dbReference type="EMBL" id="KAG8072034.1"/>
    </source>
</evidence>
<feature type="compositionally biased region" description="Basic and acidic residues" evidence="1">
    <location>
        <begin position="37"/>
        <end position="51"/>
    </location>
</feature>
<keyword evidence="3" id="KW-1185">Reference proteome</keyword>
<feature type="region of interest" description="Disordered" evidence="1">
    <location>
        <begin position="79"/>
        <end position="99"/>
    </location>
</feature>
<gene>
    <name evidence="2" type="ORF">GUJ93_ZPchr0006g40610</name>
</gene>
<reference evidence="2" key="2">
    <citation type="submission" date="2021-02" db="EMBL/GenBank/DDBJ databases">
        <authorList>
            <person name="Kimball J.A."/>
            <person name="Haas M.W."/>
            <person name="Macchietto M."/>
            <person name="Kono T."/>
            <person name="Duquette J."/>
            <person name="Shao M."/>
        </authorList>
    </citation>
    <scope>NUCLEOTIDE SEQUENCE</scope>
    <source>
        <tissue evidence="2">Fresh leaf tissue</tissue>
    </source>
</reference>
<evidence type="ECO:0000313" key="3">
    <source>
        <dbReference type="Proteomes" id="UP000729402"/>
    </source>
</evidence>
<protein>
    <submittedName>
        <fullName evidence="2">Uncharacterized protein</fullName>
    </submittedName>
</protein>
<feature type="region of interest" description="Disordered" evidence="1">
    <location>
        <begin position="23"/>
        <end position="67"/>
    </location>
</feature>
<reference evidence="2" key="1">
    <citation type="journal article" date="2021" name="bioRxiv">
        <title>Whole Genome Assembly and Annotation of Northern Wild Rice, Zizania palustris L., Supports a Whole Genome Duplication in the Zizania Genus.</title>
        <authorList>
            <person name="Haas M."/>
            <person name="Kono T."/>
            <person name="Macchietto M."/>
            <person name="Millas R."/>
            <person name="McGilp L."/>
            <person name="Shao M."/>
            <person name="Duquette J."/>
            <person name="Hirsch C.N."/>
            <person name="Kimball J."/>
        </authorList>
    </citation>
    <scope>NUCLEOTIDE SEQUENCE</scope>
    <source>
        <tissue evidence="2">Fresh leaf tissue</tissue>
    </source>
</reference>
<feature type="compositionally biased region" description="Basic and acidic residues" evidence="1">
    <location>
        <begin position="79"/>
        <end position="88"/>
    </location>
</feature>
<dbReference type="AlphaFoldDB" id="A0A8J5W327"/>
<dbReference type="EMBL" id="JAAALK010000283">
    <property type="protein sequence ID" value="KAG8072034.1"/>
    <property type="molecule type" value="Genomic_DNA"/>
</dbReference>
<proteinExistence type="predicted"/>
<dbReference type="Proteomes" id="UP000729402">
    <property type="component" value="Unassembled WGS sequence"/>
</dbReference>
<evidence type="ECO:0000256" key="1">
    <source>
        <dbReference type="SAM" id="MobiDB-lite"/>
    </source>
</evidence>